<sequence length="292" mass="32670">MSVASHYDGSASSYGDQYDPEKLWTNEEYPANFFRLQLVQRLLEAFGSTSVYELGVGDASPLSTIGATGIRVAGNDVSSEMVTVARSNMEARGLDGSSITWLDVQDADALGNERALRGEFDSVMALGVIPHVSDDVAFIQGMDSFLRPGGQLILQFRNSMFSMFTFNRLTKEFILDELLVNVPDSMRDAVARDLDSRLAVDKPPVRTRPTGDGYDEILSRFHNPFELQELVRAQGYSDLKFHWYNYHPTYPMIADQFDAREYREAQIALEAEGTWRGMFLCSAGIIEAVKND</sequence>
<organism evidence="2">
    <name type="scientific">freshwater metagenome</name>
    <dbReference type="NCBI Taxonomy" id="449393"/>
    <lineage>
        <taxon>unclassified sequences</taxon>
        <taxon>metagenomes</taxon>
        <taxon>ecological metagenomes</taxon>
    </lineage>
</organism>
<feature type="domain" description="Methyltransferase type 11" evidence="1">
    <location>
        <begin position="53"/>
        <end position="154"/>
    </location>
</feature>
<dbReference type="GO" id="GO:0008757">
    <property type="term" value="F:S-adenosylmethionine-dependent methyltransferase activity"/>
    <property type="evidence" value="ECO:0007669"/>
    <property type="project" value="InterPro"/>
</dbReference>
<name>A0A6J6I5X9_9ZZZZ</name>
<dbReference type="CDD" id="cd02440">
    <property type="entry name" value="AdoMet_MTases"/>
    <property type="match status" value="1"/>
</dbReference>
<dbReference type="SUPFAM" id="SSF53335">
    <property type="entry name" value="S-adenosyl-L-methionine-dependent methyltransferases"/>
    <property type="match status" value="1"/>
</dbReference>
<dbReference type="EMBL" id="CAEZVB010000021">
    <property type="protein sequence ID" value="CAB4619269.1"/>
    <property type="molecule type" value="Genomic_DNA"/>
</dbReference>
<gene>
    <name evidence="2" type="ORF">UFOPK1908_00629</name>
</gene>
<dbReference type="Pfam" id="PF08241">
    <property type="entry name" value="Methyltransf_11"/>
    <property type="match status" value="1"/>
</dbReference>
<dbReference type="InterPro" id="IPR029063">
    <property type="entry name" value="SAM-dependent_MTases_sf"/>
</dbReference>
<evidence type="ECO:0000259" key="1">
    <source>
        <dbReference type="Pfam" id="PF08241"/>
    </source>
</evidence>
<protein>
    <submittedName>
        <fullName evidence="2">Unannotated protein</fullName>
    </submittedName>
</protein>
<proteinExistence type="predicted"/>
<accession>A0A6J6I5X9</accession>
<dbReference type="Gene3D" id="3.40.50.150">
    <property type="entry name" value="Vaccinia Virus protein VP39"/>
    <property type="match status" value="1"/>
</dbReference>
<evidence type="ECO:0000313" key="2">
    <source>
        <dbReference type="EMBL" id="CAB4619269.1"/>
    </source>
</evidence>
<reference evidence="2" key="1">
    <citation type="submission" date="2020-05" db="EMBL/GenBank/DDBJ databases">
        <authorList>
            <person name="Chiriac C."/>
            <person name="Salcher M."/>
            <person name="Ghai R."/>
            <person name="Kavagutti S V."/>
        </authorList>
    </citation>
    <scope>NUCLEOTIDE SEQUENCE</scope>
</reference>
<dbReference type="InterPro" id="IPR013216">
    <property type="entry name" value="Methyltransf_11"/>
</dbReference>
<dbReference type="AlphaFoldDB" id="A0A6J6I5X9"/>